<proteinExistence type="predicted"/>
<reference evidence="2 3" key="1">
    <citation type="submission" date="2018-04" db="EMBL/GenBank/DDBJ databases">
        <title>Novel species isolated from glacier.</title>
        <authorList>
            <person name="Liu Q."/>
            <person name="Xin Y.-H."/>
        </authorList>
    </citation>
    <scope>NUCLEOTIDE SEQUENCE [LARGE SCALE GENOMIC DNA]</scope>
    <source>
        <strain evidence="2 3">GT1R17</strain>
    </source>
</reference>
<dbReference type="PROSITE" id="PS51648">
    <property type="entry name" value="YCGL"/>
    <property type="match status" value="1"/>
</dbReference>
<evidence type="ECO:0000259" key="1">
    <source>
        <dbReference type="PROSITE" id="PS51648"/>
    </source>
</evidence>
<evidence type="ECO:0000313" key="2">
    <source>
        <dbReference type="EMBL" id="PTU32959.1"/>
    </source>
</evidence>
<feature type="domain" description="YcgL" evidence="1">
    <location>
        <begin position="6"/>
        <end position="87"/>
    </location>
</feature>
<keyword evidence="3" id="KW-1185">Reference proteome</keyword>
<dbReference type="SUPFAM" id="SSF160191">
    <property type="entry name" value="YcgL-like"/>
    <property type="match status" value="1"/>
</dbReference>
<dbReference type="OrthoDB" id="7062382at2"/>
<sequence>MSNEKIPCAVYRCSKQVEMYLYLRPDLKPESLPPELLKRMGLLTHVMDIDLAQRKLARVDNDKVIEKLRDPGYYIQMPPSGHITGHLYFGD</sequence>
<dbReference type="Gene3D" id="3.10.510.20">
    <property type="entry name" value="YcgL domain"/>
    <property type="match status" value="1"/>
</dbReference>
<dbReference type="InterPro" id="IPR027354">
    <property type="entry name" value="YcgL_dom"/>
</dbReference>
<dbReference type="AlphaFoldDB" id="A0A2T5MK81"/>
<accession>A0A2T5MK81</accession>
<comment type="caution">
    <text evidence="2">The sequence shown here is derived from an EMBL/GenBank/DDBJ whole genome shotgun (WGS) entry which is preliminary data.</text>
</comment>
<dbReference type="RefSeq" id="WP_107938667.1">
    <property type="nucleotide sequence ID" value="NZ_QANS01000001.1"/>
</dbReference>
<name>A0A2T5MK81_9GAMM</name>
<dbReference type="Pfam" id="PF05166">
    <property type="entry name" value="YcgL"/>
    <property type="match status" value="1"/>
</dbReference>
<organism evidence="2 3">
    <name type="scientific">Stenotrophobium rhamnosiphilum</name>
    <dbReference type="NCBI Taxonomy" id="2029166"/>
    <lineage>
        <taxon>Bacteria</taxon>
        <taxon>Pseudomonadati</taxon>
        <taxon>Pseudomonadota</taxon>
        <taxon>Gammaproteobacteria</taxon>
        <taxon>Nevskiales</taxon>
        <taxon>Nevskiaceae</taxon>
        <taxon>Stenotrophobium</taxon>
    </lineage>
</organism>
<dbReference type="PANTHER" id="PTHR38109:SF1">
    <property type="entry name" value="PROTEIN YCGL"/>
    <property type="match status" value="1"/>
</dbReference>
<dbReference type="Proteomes" id="UP000244248">
    <property type="component" value="Unassembled WGS sequence"/>
</dbReference>
<dbReference type="PANTHER" id="PTHR38109">
    <property type="entry name" value="PROTEIN YCGL"/>
    <property type="match status" value="1"/>
</dbReference>
<protein>
    <recommendedName>
        <fullName evidence="1">YcgL domain-containing protein</fullName>
    </recommendedName>
</protein>
<dbReference type="EMBL" id="QANS01000001">
    <property type="protein sequence ID" value="PTU32959.1"/>
    <property type="molecule type" value="Genomic_DNA"/>
</dbReference>
<gene>
    <name evidence="2" type="ORF">CJD38_02270</name>
</gene>
<dbReference type="InterPro" id="IPR038068">
    <property type="entry name" value="YcgL-like_sf"/>
</dbReference>
<evidence type="ECO:0000313" key="3">
    <source>
        <dbReference type="Proteomes" id="UP000244248"/>
    </source>
</evidence>